<evidence type="ECO:0000256" key="6">
    <source>
        <dbReference type="ARBA" id="ARBA00023136"/>
    </source>
</evidence>
<dbReference type="eggNOG" id="COG1215">
    <property type="taxonomic scope" value="Bacteria"/>
</dbReference>
<keyword evidence="6 7" id="KW-0472">Membrane</keyword>
<feature type="transmembrane region" description="Helical" evidence="7">
    <location>
        <begin position="295"/>
        <end position="317"/>
    </location>
</feature>
<dbReference type="Proteomes" id="UP000008701">
    <property type="component" value="Chromosome"/>
</dbReference>
<keyword evidence="2" id="KW-0328">Glycosyltransferase</keyword>
<dbReference type="CDD" id="cd06438">
    <property type="entry name" value="EpsO_like"/>
    <property type="match status" value="1"/>
</dbReference>
<dbReference type="CAZy" id="GT2">
    <property type="family name" value="Glycosyltransferase Family 2"/>
</dbReference>
<dbReference type="Pfam" id="PF13641">
    <property type="entry name" value="Glyco_tranf_2_3"/>
    <property type="match status" value="1"/>
</dbReference>
<gene>
    <name evidence="8" type="ordered locus">Cpha266_1811</name>
</gene>
<dbReference type="InterPro" id="IPR029044">
    <property type="entry name" value="Nucleotide-diphossugar_trans"/>
</dbReference>
<evidence type="ECO:0000256" key="3">
    <source>
        <dbReference type="ARBA" id="ARBA00022679"/>
    </source>
</evidence>
<dbReference type="RefSeq" id="WP_011745634.1">
    <property type="nucleotide sequence ID" value="NC_008639.1"/>
</dbReference>
<keyword evidence="3 8" id="KW-0808">Transferase</keyword>
<evidence type="ECO:0000313" key="9">
    <source>
        <dbReference type="Proteomes" id="UP000008701"/>
    </source>
</evidence>
<dbReference type="SUPFAM" id="SSF53448">
    <property type="entry name" value="Nucleotide-diphospho-sugar transferases"/>
    <property type="match status" value="1"/>
</dbReference>
<dbReference type="EMBL" id="CP000492">
    <property type="protein sequence ID" value="ABL65827.1"/>
    <property type="molecule type" value="Genomic_DNA"/>
</dbReference>
<evidence type="ECO:0000256" key="2">
    <source>
        <dbReference type="ARBA" id="ARBA00022676"/>
    </source>
</evidence>
<dbReference type="InterPro" id="IPR050321">
    <property type="entry name" value="Glycosyltr_2/OpgH_subfam"/>
</dbReference>
<evidence type="ECO:0000256" key="7">
    <source>
        <dbReference type="SAM" id="Phobius"/>
    </source>
</evidence>
<evidence type="ECO:0000256" key="4">
    <source>
        <dbReference type="ARBA" id="ARBA00022692"/>
    </source>
</evidence>
<dbReference type="GO" id="GO:0016020">
    <property type="term" value="C:membrane"/>
    <property type="evidence" value="ECO:0007669"/>
    <property type="project" value="UniProtKB-SubCell"/>
</dbReference>
<evidence type="ECO:0000256" key="1">
    <source>
        <dbReference type="ARBA" id="ARBA00004141"/>
    </source>
</evidence>
<comment type="subcellular location">
    <subcellularLocation>
        <location evidence="1">Membrane</location>
        <topology evidence="1">Multi-pass membrane protein</topology>
    </subcellularLocation>
</comment>
<dbReference type="GO" id="GO:0016757">
    <property type="term" value="F:glycosyltransferase activity"/>
    <property type="evidence" value="ECO:0007669"/>
    <property type="project" value="UniProtKB-KW"/>
</dbReference>
<feature type="transmembrane region" description="Helical" evidence="7">
    <location>
        <begin position="358"/>
        <end position="380"/>
    </location>
</feature>
<accession>A1BHF0</accession>
<dbReference type="PANTHER" id="PTHR43867:SF2">
    <property type="entry name" value="CELLULOSE SYNTHASE CATALYTIC SUBUNIT A [UDP-FORMING]"/>
    <property type="match status" value="1"/>
</dbReference>
<sequence length="401" mass="44854" precursor="true">MMIIAELFFQSLLLMLALPAAYLLLSTVAAYFFKKECAAANGFLNIGVVIPAHNEEEGIVRTVEGVFACDYPANRLEVYVIADNCSDATALHARAAGANVFERSDTVNRGKGQALDWFLKNRRESYRHTDAITIIDADVAPERGYLREISLSLSQPEIHSVQAYNGVSNPGAGWRPALIDAAFNVFNHLRMAGTFRLSGTAVLKGNGMAFSTELLERYGWPCHSIVEDMEFTLRLLQDGVNVHYNPDAIVRSEMVTSGKSASSQRSRWEGGRFMLVRKMTGPLLRLFAEKGRIRFLYALLELAVPPLSLLVMLFAFATAGSLLLLKSEWIMLATSFWLILVFYVVSGQIQRRAPLSTWLYLATAPLYVLWKIPLYAAMVLRKKSTAWVRTTRESEVKEKKP</sequence>
<organism evidence="8 9">
    <name type="scientific">Chlorobium phaeobacteroides (strain DSM 266 / SMG 266 / 2430)</name>
    <dbReference type="NCBI Taxonomy" id="290317"/>
    <lineage>
        <taxon>Bacteria</taxon>
        <taxon>Pseudomonadati</taxon>
        <taxon>Chlorobiota</taxon>
        <taxon>Chlorobiia</taxon>
        <taxon>Chlorobiales</taxon>
        <taxon>Chlorobiaceae</taxon>
        <taxon>Chlorobium/Pelodictyon group</taxon>
        <taxon>Chlorobium</taxon>
    </lineage>
</organism>
<reference evidence="8 9" key="1">
    <citation type="submission" date="2006-12" db="EMBL/GenBank/DDBJ databases">
        <title>Complete sequence of Chlorobium phaeobacteroides DSM 266.</title>
        <authorList>
            <consortium name="US DOE Joint Genome Institute"/>
            <person name="Copeland A."/>
            <person name="Lucas S."/>
            <person name="Lapidus A."/>
            <person name="Barry K."/>
            <person name="Detter J.C."/>
            <person name="Glavina del Rio T."/>
            <person name="Hammon N."/>
            <person name="Israni S."/>
            <person name="Pitluck S."/>
            <person name="Goltsman E."/>
            <person name="Schmutz J."/>
            <person name="Larimer F."/>
            <person name="Land M."/>
            <person name="Hauser L."/>
            <person name="Mikhailova N."/>
            <person name="Li T."/>
            <person name="Overmann J."/>
            <person name="Bryant D.A."/>
            <person name="Richardson P."/>
        </authorList>
    </citation>
    <scope>NUCLEOTIDE SEQUENCE [LARGE SCALE GENOMIC DNA]</scope>
    <source>
        <strain evidence="8 9">DSM 266</strain>
    </source>
</reference>
<dbReference type="STRING" id="290317.Cpha266_1811"/>
<dbReference type="AlphaFoldDB" id="A1BHF0"/>
<keyword evidence="9" id="KW-1185">Reference proteome</keyword>
<evidence type="ECO:0000313" key="8">
    <source>
        <dbReference type="EMBL" id="ABL65827.1"/>
    </source>
</evidence>
<proteinExistence type="predicted"/>
<dbReference type="Gene3D" id="3.90.550.10">
    <property type="entry name" value="Spore Coat Polysaccharide Biosynthesis Protein SpsA, Chain A"/>
    <property type="match status" value="1"/>
</dbReference>
<protein>
    <submittedName>
        <fullName evidence="8">Glycosyl transferase, family 2</fullName>
    </submittedName>
</protein>
<dbReference type="KEGG" id="cph:Cpha266_1811"/>
<name>A1BHF0_CHLPD</name>
<dbReference type="PANTHER" id="PTHR43867">
    <property type="entry name" value="CELLULOSE SYNTHASE CATALYTIC SUBUNIT A [UDP-FORMING]"/>
    <property type="match status" value="1"/>
</dbReference>
<evidence type="ECO:0000256" key="5">
    <source>
        <dbReference type="ARBA" id="ARBA00022989"/>
    </source>
</evidence>
<keyword evidence="4 7" id="KW-0812">Transmembrane</keyword>
<dbReference type="HOGENOM" id="CLU_023978_1_2_10"/>
<feature type="transmembrane region" description="Helical" evidence="7">
    <location>
        <begin position="329"/>
        <end position="346"/>
    </location>
</feature>
<keyword evidence="5 7" id="KW-1133">Transmembrane helix</keyword>